<evidence type="ECO:0000256" key="5">
    <source>
        <dbReference type="ARBA" id="ARBA00022679"/>
    </source>
</evidence>
<dbReference type="InterPro" id="IPR036097">
    <property type="entry name" value="HisK_dim/P_sf"/>
</dbReference>
<evidence type="ECO:0000256" key="9">
    <source>
        <dbReference type="ARBA" id="ARBA00023012"/>
    </source>
</evidence>
<keyword evidence="6" id="KW-0812">Transmembrane</keyword>
<keyword evidence="5" id="KW-0808">Transferase</keyword>
<dbReference type="InterPro" id="IPR004358">
    <property type="entry name" value="Sig_transdc_His_kin-like_C"/>
</dbReference>
<evidence type="ECO:0000259" key="11">
    <source>
        <dbReference type="PROSITE" id="PS50885"/>
    </source>
</evidence>
<feature type="domain" description="HAMP" evidence="11">
    <location>
        <begin position="345"/>
        <end position="397"/>
    </location>
</feature>
<dbReference type="InterPro" id="IPR005467">
    <property type="entry name" value="His_kinase_dom"/>
</dbReference>
<dbReference type="Gene3D" id="1.10.287.130">
    <property type="match status" value="1"/>
</dbReference>
<dbReference type="RefSeq" id="WP_344211713.1">
    <property type="nucleotide sequence ID" value="NZ_BAAAOS010000017.1"/>
</dbReference>
<evidence type="ECO:0000256" key="8">
    <source>
        <dbReference type="ARBA" id="ARBA00022989"/>
    </source>
</evidence>
<dbReference type="PRINTS" id="PR00344">
    <property type="entry name" value="BCTRLSENSOR"/>
</dbReference>
<dbReference type="PROSITE" id="PS50109">
    <property type="entry name" value="HIS_KIN"/>
    <property type="match status" value="1"/>
</dbReference>
<sequence>MRRSVLVRFLGLSLAVALGAVIATAVIATYSTSEKLQGELDANTSQLQVDGDIYGRLTEYAADHATWAGVDKLVRSMADESGRRIALTETDGTVIADSARMLGAGPELPSVPAATINAKQQGNGMFVSAVSKLDVVEAPPWKTARAGVAIGSRYGGSQEWGLTDEEKRQRDALADKAAACWQAQDKKATVVTGVGGAPQVSVEIGETADGTTVMGYPKATTLQSDPCLPAGLYAPSAKAKKVNDDEVRRATDCLDAAGEKYDLSQVAGLQVVTPVDKTALTNTFTDCVATARTEAFAPYVAPEARLYLGAKNSFNVFSGEGLARTAATALGVLLIAALVMVFAGRRLVRPILALTGAAQRMTNGDHAARVPVTGRDEVARLGHAFNAMAESIQHHDHQRKAMVSDVAHELRTPLANIKGYLVASEDGVVPLDRELVTSLLEEAGLLERLVVDLQDLALADAGKLRVHPELRDLSDLAQQVVAAHRPAAEAAGVALIAEAPGPAPAVVDHARIRQALGNLVSNAIRFTAAEGKVVVGVRRVGDGYNLTVVDNGTGIAAEHLPHLFDRFYRVEHSRSRTTGGSGLGLAITKHLVEAHDGTITVTSRPSHGSTFTIHLPSRPPGAADRL</sequence>
<dbReference type="Pfam" id="PF00672">
    <property type="entry name" value="HAMP"/>
    <property type="match status" value="1"/>
</dbReference>
<evidence type="ECO:0000256" key="3">
    <source>
        <dbReference type="ARBA" id="ARBA00012438"/>
    </source>
</evidence>
<proteinExistence type="predicted"/>
<dbReference type="SUPFAM" id="SSF55874">
    <property type="entry name" value="ATPase domain of HSP90 chaperone/DNA topoisomerase II/histidine kinase"/>
    <property type="match status" value="1"/>
</dbReference>
<evidence type="ECO:0000313" key="13">
    <source>
        <dbReference type="Proteomes" id="UP001500393"/>
    </source>
</evidence>
<dbReference type="SUPFAM" id="SSF47384">
    <property type="entry name" value="Homodimeric domain of signal transducing histidine kinase"/>
    <property type="match status" value="1"/>
</dbReference>
<organism evidence="12 13">
    <name type="scientific">Kribbella sancticallisti</name>
    <dbReference type="NCBI Taxonomy" id="460087"/>
    <lineage>
        <taxon>Bacteria</taxon>
        <taxon>Bacillati</taxon>
        <taxon>Actinomycetota</taxon>
        <taxon>Actinomycetes</taxon>
        <taxon>Propionibacteriales</taxon>
        <taxon>Kribbellaceae</taxon>
        <taxon>Kribbella</taxon>
    </lineage>
</organism>
<dbReference type="InterPro" id="IPR003594">
    <property type="entry name" value="HATPase_dom"/>
</dbReference>
<keyword evidence="8" id="KW-0472">Membrane</keyword>
<keyword evidence="13" id="KW-1185">Reference proteome</keyword>
<dbReference type="EMBL" id="BAAAOS010000017">
    <property type="protein sequence ID" value="GAA1564628.1"/>
    <property type="molecule type" value="Genomic_DNA"/>
</dbReference>
<dbReference type="SUPFAM" id="SSF158472">
    <property type="entry name" value="HAMP domain-like"/>
    <property type="match status" value="1"/>
</dbReference>
<comment type="caution">
    <text evidence="12">The sequence shown here is derived from an EMBL/GenBank/DDBJ whole genome shotgun (WGS) entry which is preliminary data.</text>
</comment>
<dbReference type="CDD" id="cd06225">
    <property type="entry name" value="HAMP"/>
    <property type="match status" value="1"/>
</dbReference>
<dbReference type="PANTHER" id="PTHR43711:SF1">
    <property type="entry name" value="HISTIDINE KINASE 1"/>
    <property type="match status" value="1"/>
</dbReference>
<dbReference type="Proteomes" id="UP001500393">
    <property type="component" value="Unassembled WGS sequence"/>
</dbReference>
<keyword evidence="9" id="KW-0902">Two-component regulatory system</keyword>
<evidence type="ECO:0000256" key="6">
    <source>
        <dbReference type="ARBA" id="ARBA00022692"/>
    </source>
</evidence>
<dbReference type="CDD" id="cd00082">
    <property type="entry name" value="HisKA"/>
    <property type="match status" value="1"/>
</dbReference>
<dbReference type="InterPro" id="IPR003661">
    <property type="entry name" value="HisK_dim/P_dom"/>
</dbReference>
<dbReference type="InterPro" id="IPR003660">
    <property type="entry name" value="HAMP_dom"/>
</dbReference>
<dbReference type="Pfam" id="PF00512">
    <property type="entry name" value="HisKA"/>
    <property type="match status" value="1"/>
</dbReference>
<dbReference type="GO" id="GO:0016301">
    <property type="term" value="F:kinase activity"/>
    <property type="evidence" value="ECO:0007669"/>
    <property type="project" value="UniProtKB-KW"/>
</dbReference>
<gene>
    <name evidence="12" type="ORF">GCM10009789_17630</name>
</gene>
<dbReference type="EC" id="2.7.13.3" evidence="3"/>
<feature type="domain" description="Histidine kinase" evidence="10">
    <location>
        <begin position="405"/>
        <end position="619"/>
    </location>
</feature>
<dbReference type="CDD" id="cd00075">
    <property type="entry name" value="HATPase"/>
    <property type="match status" value="1"/>
</dbReference>
<evidence type="ECO:0000256" key="2">
    <source>
        <dbReference type="ARBA" id="ARBA00004236"/>
    </source>
</evidence>
<keyword evidence="7 12" id="KW-0418">Kinase</keyword>
<evidence type="ECO:0000256" key="7">
    <source>
        <dbReference type="ARBA" id="ARBA00022777"/>
    </source>
</evidence>
<comment type="subcellular location">
    <subcellularLocation>
        <location evidence="2">Cell membrane</location>
    </subcellularLocation>
</comment>
<dbReference type="PROSITE" id="PS50885">
    <property type="entry name" value="HAMP"/>
    <property type="match status" value="1"/>
</dbReference>
<name>A0ABP4NPM1_9ACTN</name>
<dbReference type="Gene3D" id="3.30.565.10">
    <property type="entry name" value="Histidine kinase-like ATPase, C-terminal domain"/>
    <property type="match status" value="1"/>
</dbReference>
<keyword evidence="4" id="KW-0597">Phosphoprotein</keyword>
<evidence type="ECO:0000256" key="1">
    <source>
        <dbReference type="ARBA" id="ARBA00000085"/>
    </source>
</evidence>
<dbReference type="InterPro" id="IPR050736">
    <property type="entry name" value="Sensor_HK_Regulatory"/>
</dbReference>
<evidence type="ECO:0000313" key="12">
    <source>
        <dbReference type="EMBL" id="GAA1564628.1"/>
    </source>
</evidence>
<dbReference type="Gene3D" id="1.10.8.500">
    <property type="entry name" value="HAMP domain in histidine kinase"/>
    <property type="match status" value="1"/>
</dbReference>
<keyword evidence="8" id="KW-1133">Transmembrane helix</keyword>
<dbReference type="PANTHER" id="PTHR43711">
    <property type="entry name" value="TWO-COMPONENT HISTIDINE KINASE"/>
    <property type="match status" value="1"/>
</dbReference>
<dbReference type="SMART" id="SM00388">
    <property type="entry name" value="HisKA"/>
    <property type="match status" value="1"/>
</dbReference>
<evidence type="ECO:0000259" key="10">
    <source>
        <dbReference type="PROSITE" id="PS50109"/>
    </source>
</evidence>
<dbReference type="SMART" id="SM00387">
    <property type="entry name" value="HATPase_c"/>
    <property type="match status" value="1"/>
</dbReference>
<accession>A0ABP4NPM1</accession>
<dbReference type="SMART" id="SM00304">
    <property type="entry name" value="HAMP"/>
    <property type="match status" value="1"/>
</dbReference>
<dbReference type="InterPro" id="IPR036890">
    <property type="entry name" value="HATPase_C_sf"/>
</dbReference>
<reference evidence="13" key="1">
    <citation type="journal article" date="2019" name="Int. J. Syst. Evol. Microbiol.">
        <title>The Global Catalogue of Microorganisms (GCM) 10K type strain sequencing project: providing services to taxonomists for standard genome sequencing and annotation.</title>
        <authorList>
            <consortium name="The Broad Institute Genomics Platform"/>
            <consortium name="The Broad Institute Genome Sequencing Center for Infectious Disease"/>
            <person name="Wu L."/>
            <person name="Ma J."/>
        </authorList>
    </citation>
    <scope>NUCLEOTIDE SEQUENCE [LARGE SCALE GENOMIC DNA]</scope>
    <source>
        <strain evidence="13">JCM 14969</strain>
    </source>
</reference>
<dbReference type="Pfam" id="PF02518">
    <property type="entry name" value="HATPase_c"/>
    <property type="match status" value="1"/>
</dbReference>
<evidence type="ECO:0000256" key="4">
    <source>
        <dbReference type="ARBA" id="ARBA00022553"/>
    </source>
</evidence>
<protein>
    <recommendedName>
        <fullName evidence="3">histidine kinase</fullName>
        <ecNumber evidence="3">2.7.13.3</ecNumber>
    </recommendedName>
</protein>
<comment type="catalytic activity">
    <reaction evidence="1">
        <text>ATP + protein L-histidine = ADP + protein N-phospho-L-histidine.</text>
        <dbReference type="EC" id="2.7.13.3"/>
    </reaction>
</comment>